<dbReference type="Gene3D" id="3.90.550.10">
    <property type="entry name" value="Spore Coat Polysaccharide Biosynthesis Protein SpsA, Chain A"/>
    <property type="match status" value="1"/>
</dbReference>
<dbReference type="PANTHER" id="PTHR43685">
    <property type="entry name" value="GLYCOSYLTRANSFERASE"/>
    <property type="match status" value="1"/>
</dbReference>
<gene>
    <name evidence="3" type="ORF">HMPREF0216_00377</name>
</gene>
<comment type="caution">
    <text evidence="3">The sequence shown here is derived from an EMBL/GenBank/DDBJ whole genome shotgun (WGS) entry which is preliminary data.</text>
</comment>
<dbReference type="InterPro" id="IPR050834">
    <property type="entry name" value="Glycosyltransf_2"/>
</dbReference>
<dbReference type="AlphaFoldDB" id="L1QM19"/>
<dbReference type="eggNOG" id="COG1216">
    <property type="taxonomic scope" value="Bacteria"/>
</dbReference>
<keyword evidence="4" id="KW-1185">Reference proteome</keyword>
<reference evidence="3 4" key="1">
    <citation type="submission" date="2012-05" db="EMBL/GenBank/DDBJ databases">
        <authorList>
            <person name="Weinstock G."/>
            <person name="Sodergren E."/>
            <person name="Lobos E.A."/>
            <person name="Fulton L."/>
            <person name="Fulton R."/>
            <person name="Courtney L."/>
            <person name="Fronick C."/>
            <person name="O'Laughlin M."/>
            <person name="Godfrey J."/>
            <person name="Wilson R.M."/>
            <person name="Miner T."/>
            <person name="Farmer C."/>
            <person name="Delehaunty K."/>
            <person name="Cordes M."/>
            <person name="Minx P."/>
            <person name="Tomlinson C."/>
            <person name="Chen J."/>
            <person name="Wollam A."/>
            <person name="Pepin K.H."/>
            <person name="Bhonagiri V."/>
            <person name="Zhang X."/>
            <person name="Suruliraj S."/>
            <person name="Warren W."/>
            <person name="Mitreva M."/>
            <person name="Mardis E.R."/>
            <person name="Wilson R.K."/>
        </authorList>
    </citation>
    <scope>NUCLEOTIDE SEQUENCE [LARGE SCALE GENOMIC DNA]</scope>
    <source>
        <strain evidence="3 4">DSM 1785</strain>
    </source>
</reference>
<evidence type="ECO:0000313" key="3">
    <source>
        <dbReference type="EMBL" id="EKY29018.1"/>
    </source>
</evidence>
<dbReference type="CDD" id="cd00761">
    <property type="entry name" value="Glyco_tranf_GTA_type"/>
    <property type="match status" value="1"/>
</dbReference>
<organism evidence="3 4">
    <name type="scientific">Clostridium celatum DSM 1785</name>
    <dbReference type="NCBI Taxonomy" id="545697"/>
    <lineage>
        <taxon>Bacteria</taxon>
        <taxon>Bacillati</taxon>
        <taxon>Bacillota</taxon>
        <taxon>Clostridia</taxon>
        <taxon>Eubacteriales</taxon>
        <taxon>Clostridiaceae</taxon>
        <taxon>Clostridium</taxon>
    </lineage>
</organism>
<sequence>MTQISIIMPVYNKMNYLNRSINSILNQTFKDFELIIVDDGSSDDSLKICNEFFRKDNRIQIISINNSGVSNARNIGLEHAKGKYIQFIDGDDYIDLDMFKELKKIIDKYTPDIILTGLTKVDKDYNSISKIIPSLNGLKNKQDLMDNFVEEQFSTGLYGCVSNKLIKRSLIEKIRLKFDKNIKLAEDLDFYLTLYDYINDIYFCNESYYYYLQNAENSSTSINFKNDYFTQILINLKAKNMLSKNNSLNINNENIINKVITSFTLCYLYEEFDYSFSKNKKVINRIYGDQRIVMSLTSDNQNLFKRIIILLIKSKSSFVLLILLYIRKRIEVIYRKIRYGVLKGKI</sequence>
<keyword evidence="3" id="KW-0808">Transferase</keyword>
<proteinExistence type="predicted"/>
<feature type="transmembrane region" description="Helical" evidence="1">
    <location>
        <begin position="307"/>
        <end position="326"/>
    </location>
</feature>
<dbReference type="OrthoDB" id="9807674at2"/>
<evidence type="ECO:0000256" key="1">
    <source>
        <dbReference type="SAM" id="Phobius"/>
    </source>
</evidence>
<protein>
    <submittedName>
        <fullName evidence="3">Glycosyltransferase, group 2 family protein</fullName>
    </submittedName>
</protein>
<dbReference type="Pfam" id="PF00535">
    <property type="entry name" value="Glycos_transf_2"/>
    <property type="match status" value="1"/>
</dbReference>
<dbReference type="SUPFAM" id="SSF53448">
    <property type="entry name" value="Nucleotide-diphospho-sugar transferases"/>
    <property type="match status" value="1"/>
</dbReference>
<dbReference type="InterPro" id="IPR001173">
    <property type="entry name" value="Glyco_trans_2-like"/>
</dbReference>
<accession>L1QM19</accession>
<name>L1QM19_9CLOT</name>
<dbReference type="EMBL" id="AMEZ01000013">
    <property type="protein sequence ID" value="EKY29018.1"/>
    <property type="molecule type" value="Genomic_DNA"/>
</dbReference>
<dbReference type="Proteomes" id="UP000010420">
    <property type="component" value="Unassembled WGS sequence"/>
</dbReference>
<dbReference type="PATRIC" id="fig|545697.3.peg.370"/>
<evidence type="ECO:0000259" key="2">
    <source>
        <dbReference type="Pfam" id="PF00535"/>
    </source>
</evidence>
<dbReference type="RefSeq" id="WP_005210398.1">
    <property type="nucleotide sequence ID" value="NZ_KB291607.1"/>
</dbReference>
<dbReference type="STRING" id="545697.HMPREF0216_00377"/>
<keyword evidence="1" id="KW-1133">Transmembrane helix</keyword>
<dbReference type="PANTHER" id="PTHR43685:SF2">
    <property type="entry name" value="GLYCOSYLTRANSFERASE 2-LIKE DOMAIN-CONTAINING PROTEIN"/>
    <property type="match status" value="1"/>
</dbReference>
<feature type="domain" description="Glycosyltransferase 2-like" evidence="2">
    <location>
        <begin position="5"/>
        <end position="174"/>
    </location>
</feature>
<keyword evidence="1" id="KW-0812">Transmembrane</keyword>
<evidence type="ECO:0000313" key="4">
    <source>
        <dbReference type="Proteomes" id="UP000010420"/>
    </source>
</evidence>
<dbReference type="InterPro" id="IPR029044">
    <property type="entry name" value="Nucleotide-diphossugar_trans"/>
</dbReference>
<dbReference type="HOGENOM" id="CLU_025996_25_1_9"/>
<dbReference type="GO" id="GO:0016740">
    <property type="term" value="F:transferase activity"/>
    <property type="evidence" value="ECO:0007669"/>
    <property type="project" value="UniProtKB-KW"/>
</dbReference>
<keyword evidence="1" id="KW-0472">Membrane</keyword>